<evidence type="ECO:0008006" key="3">
    <source>
        <dbReference type="Google" id="ProtNLM"/>
    </source>
</evidence>
<dbReference type="Proteomes" id="UP001465755">
    <property type="component" value="Unassembled WGS sequence"/>
</dbReference>
<evidence type="ECO:0000313" key="2">
    <source>
        <dbReference type="Proteomes" id="UP001465755"/>
    </source>
</evidence>
<keyword evidence="2" id="KW-1185">Reference proteome</keyword>
<protein>
    <recommendedName>
        <fullName evidence="3">Sulfotransferase domain-containing protein</fullName>
    </recommendedName>
</protein>
<dbReference type="Gene3D" id="3.40.50.300">
    <property type="entry name" value="P-loop containing nucleotide triphosphate hydrolases"/>
    <property type="match status" value="1"/>
</dbReference>
<proteinExistence type="predicted"/>
<evidence type="ECO:0000313" key="1">
    <source>
        <dbReference type="EMBL" id="KAK9802577.1"/>
    </source>
</evidence>
<gene>
    <name evidence="1" type="ORF">WJX73_006675</name>
</gene>
<organism evidence="1 2">
    <name type="scientific">Symbiochloris irregularis</name>
    <dbReference type="NCBI Taxonomy" id="706552"/>
    <lineage>
        <taxon>Eukaryota</taxon>
        <taxon>Viridiplantae</taxon>
        <taxon>Chlorophyta</taxon>
        <taxon>core chlorophytes</taxon>
        <taxon>Trebouxiophyceae</taxon>
        <taxon>Trebouxiales</taxon>
        <taxon>Trebouxiaceae</taxon>
        <taxon>Symbiochloris</taxon>
    </lineage>
</organism>
<sequence length="276" mass="31775">MPAAGAHSTGMLQPMVLRYFCIYGERCSGTTWISSLMTKNFKLAHRTDMCPNKHDFDLSVPNEFGFLHEDVLVIVVTRNVIDWAVSLYKRPWFAANHCNVTFHEFVTKPWTPGNLSGSAPDPAFCPKYENWTSDKARHSNMYYENGAGEYPDNVLQLRSWKLQRQLQLCNTRRQAACVRYDEVAADWKGWLLKMRNALHLKTYDGFPKEVSTYKGVRGKSFTPHSQLALLRTGQPSEYYSPETLRHFAQSLNFQWEHRAGFDYGSTFDHFPVVASV</sequence>
<dbReference type="InterPro" id="IPR027417">
    <property type="entry name" value="P-loop_NTPase"/>
</dbReference>
<accession>A0AAW1NZR2</accession>
<dbReference type="EMBL" id="JALJOQ010000071">
    <property type="protein sequence ID" value="KAK9802577.1"/>
    <property type="molecule type" value="Genomic_DNA"/>
</dbReference>
<reference evidence="1 2" key="1">
    <citation type="journal article" date="2024" name="Nat. Commun.">
        <title>Phylogenomics reveals the evolutionary origins of lichenization in chlorophyte algae.</title>
        <authorList>
            <person name="Puginier C."/>
            <person name="Libourel C."/>
            <person name="Otte J."/>
            <person name="Skaloud P."/>
            <person name="Haon M."/>
            <person name="Grisel S."/>
            <person name="Petersen M."/>
            <person name="Berrin J.G."/>
            <person name="Delaux P.M."/>
            <person name="Dal Grande F."/>
            <person name="Keller J."/>
        </authorList>
    </citation>
    <scope>NUCLEOTIDE SEQUENCE [LARGE SCALE GENOMIC DNA]</scope>
    <source>
        <strain evidence="1 2">SAG 2036</strain>
    </source>
</reference>
<name>A0AAW1NZR2_9CHLO</name>
<dbReference type="SUPFAM" id="SSF52540">
    <property type="entry name" value="P-loop containing nucleoside triphosphate hydrolases"/>
    <property type="match status" value="1"/>
</dbReference>
<comment type="caution">
    <text evidence="1">The sequence shown here is derived from an EMBL/GenBank/DDBJ whole genome shotgun (WGS) entry which is preliminary data.</text>
</comment>
<dbReference type="AlphaFoldDB" id="A0AAW1NZR2"/>